<dbReference type="Gene3D" id="3.30.1540.20">
    <property type="entry name" value="MutL, C-terminal domain, dimerisation subdomain"/>
    <property type="match status" value="1"/>
</dbReference>
<dbReference type="NCBIfam" id="TIGR00585">
    <property type="entry name" value="mutl"/>
    <property type="match status" value="1"/>
</dbReference>
<name>A0A2T2Y9B9_9BACT</name>
<dbReference type="OrthoDB" id="9763467at2"/>
<dbReference type="GO" id="GO:0016887">
    <property type="term" value="F:ATP hydrolysis activity"/>
    <property type="evidence" value="ECO:0007669"/>
    <property type="project" value="InterPro"/>
</dbReference>
<accession>A0A2T2Y9B9</accession>
<dbReference type="InterPro" id="IPR020568">
    <property type="entry name" value="Ribosomal_Su5_D2-typ_SF"/>
</dbReference>
<gene>
    <name evidence="5" type="primary">mutL</name>
    <name evidence="9" type="ORF">AHMF7605_00400</name>
</gene>
<dbReference type="InterPro" id="IPR042121">
    <property type="entry name" value="MutL_C_regsub"/>
</dbReference>
<dbReference type="AlphaFoldDB" id="A0A2T2Y9B9"/>
<dbReference type="FunFam" id="3.30.565.10:FF:000003">
    <property type="entry name" value="DNA mismatch repair endonuclease MutL"/>
    <property type="match status" value="1"/>
</dbReference>
<dbReference type="SMART" id="SM01340">
    <property type="entry name" value="DNA_mis_repair"/>
    <property type="match status" value="1"/>
</dbReference>
<dbReference type="CDD" id="cd00782">
    <property type="entry name" value="MutL_Trans"/>
    <property type="match status" value="1"/>
</dbReference>
<dbReference type="PROSITE" id="PS00058">
    <property type="entry name" value="DNA_MISMATCH_REPAIR_1"/>
    <property type="match status" value="1"/>
</dbReference>
<dbReference type="SUPFAM" id="SSF55874">
    <property type="entry name" value="ATPase domain of HSP90 chaperone/DNA topoisomerase II/histidine kinase"/>
    <property type="match status" value="1"/>
</dbReference>
<evidence type="ECO:0000256" key="1">
    <source>
        <dbReference type="ARBA" id="ARBA00006082"/>
    </source>
</evidence>
<dbReference type="InterPro" id="IPR036890">
    <property type="entry name" value="HATPase_C_sf"/>
</dbReference>
<dbReference type="SUPFAM" id="SSF118116">
    <property type="entry name" value="DNA mismatch repair protein MutL"/>
    <property type="match status" value="1"/>
</dbReference>
<keyword evidence="4 5" id="KW-0234">DNA repair</keyword>
<dbReference type="GO" id="GO:0032300">
    <property type="term" value="C:mismatch repair complex"/>
    <property type="evidence" value="ECO:0007669"/>
    <property type="project" value="InterPro"/>
</dbReference>
<keyword evidence="6" id="KW-0175">Coiled coil</keyword>
<dbReference type="CDD" id="cd16926">
    <property type="entry name" value="HATPase_MutL-MLH-PMS-like"/>
    <property type="match status" value="1"/>
</dbReference>
<keyword evidence="10" id="KW-1185">Reference proteome</keyword>
<dbReference type="Gene3D" id="3.30.230.10">
    <property type="match status" value="1"/>
</dbReference>
<dbReference type="Gene3D" id="3.30.1370.100">
    <property type="entry name" value="MutL, C-terminal domain, regulatory subdomain"/>
    <property type="match status" value="1"/>
</dbReference>
<evidence type="ECO:0000256" key="5">
    <source>
        <dbReference type="HAMAP-Rule" id="MF_00149"/>
    </source>
</evidence>
<dbReference type="GO" id="GO:0030983">
    <property type="term" value="F:mismatched DNA binding"/>
    <property type="evidence" value="ECO:0007669"/>
    <property type="project" value="InterPro"/>
</dbReference>
<dbReference type="InterPro" id="IPR014790">
    <property type="entry name" value="MutL_C"/>
</dbReference>
<proteinExistence type="inferred from homology"/>
<evidence type="ECO:0000313" key="9">
    <source>
        <dbReference type="EMBL" id="PSR52086.1"/>
    </source>
</evidence>
<dbReference type="Pfam" id="PF08676">
    <property type="entry name" value="MutL_C"/>
    <property type="match status" value="1"/>
</dbReference>
<dbReference type="InterPro" id="IPR014762">
    <property type="entry name" value="DNA_mismatch_repair_CS"/>
</dbReference>
<evidence type="ECO:0000256" key="3">
    <source>
        <dbReference type="ARBA" id="ARBA00022763"/>
    </source>
</evidence>
<dbReference type="PANTHER" id="PTHR10073:SF12">
    <property type="entry name" value="DNA MISMATCH REPAIR PROTEIN MLH1"/>
    <property type="match status" value="1"/>
</dbReference>
<dbReference type="SMART" id="SM00853">
    <property type="entry name" value="MutL_C"/>
    <property type="match status" value="1"/>
</dbReference>
<evidence type="ECO:0000313" key="10">
    <source>
        <dbReference type="Proteomes" id="UP000240357"/>
    </source>
</evidence>
<dbReference type="Pfam" id="PF01119">
    <property type="entry name" value="DNA_mis_repair"/>
    <property type="match status" value="1"/>
</dbReference>
<comment type="function">
    <text evidence="5">This protein is involved in the repair of mismatches in DNA. It is required for dam-dependent methyl-directed DNA mismatch repair. May act as a 'molecular matchmaker', a protein that promotes the formation of a stable complex between two or more DNA-binding proteins in an ATP-dependent manner without itself being part of a final effector complex.</text>
</comment>
<evidence type="ECO:0000256" key="4">
    <source>
        <dbReference type="ARBA" id="ARBA00023204"/>
    </source>
</evidence>
<dbReference type="Pfam" id="PF13589">
    <property type="entry name" value="HATPase_c_3"/>
    <property type="match status" value="1"/>
</dbReference>
<feature type="domain" description="DNA mismatch repair protein S5" evidence="8">
    <location>
        <begin position="209"/>
        <end position="327"/>
    </location>
</feature>
<dbReference type="SUPFAM" id="SSF54211">
    <property type="entry name" value="Ribosomal protein S5 domain 2-like"/>
    <property type="match status" value="1"/>
</dbReference>
<evidence type="ECO:0000259" key="7">
    <source>
        <dbReference type="SMART" id="SM00853"/>
    </source>
</evidence>
<reference evidence="9 10" key="1">
    <citation type="submission" date="2018-03" db="EMBL/GenBank/DDBJ databases">
        <title>Adhaeribacter sp. HMF7605 Genome sequencing and assembly.</title>
        <authorList>
            <person name="Kang H."/>
            <person name="Kang J."/>
            <person name="Cha I."/>
            <person name="Kim H."/>
            <person name="Joh K."/>
        </authorList>
    </citation>
    <scope>NUCLEOTIDE SEQUENCE [LARGE SCALE GENOMIC DNA]</scope>
    <source>
        <strain evidence="9 10">HMF7605</strain>
    </source>
</reference>
<dbReference type="InterPro" id="IPR037198">
    <property type="entry name" value="MutL_C_sf"/>
</dbReference>
<dbReference type="Gene3D" id="3.30.565.10">
    <property type="entry name" value="Histidine kinase-like ATPase, C-terminal domain"/>
    <property type="match status" value="1"/>
</dbReference>
<dbReference type="InterPro" id="IPR020667">
    <property type="entry name" value="DNA_mismatch_repair_MutL"/>
</dbReference>
<dbReference type="RefSeq" id="WP_106925366.1">
    <property type="nucleotide sequence ID" value="NZ_PYFT01000001.1"/>
</dbReference>
<dbReference type="PANTHER" id="PTHR10073">
    <property type="entry name" value="DNA MISMATCH REPAIR PROTEIN MLH, PMS, MUTL"/>
    <property type="match status" value="1"/>
</dbReference>
<dbReference type="HAMAP" id="MF_00149">
    <property type="entry name" value="DNA_mis_repair"/>
    <property type="match status" value="1"/>
</dbReference>
<dbReference type="InterPro" id="IPR002099">
    <property type="entry name" value="MutL/Mlh/PMS"/>
</dbReference>
<comment type="similarity">
    <text evidence="1 5">Belongs to the DNA mismatch repair MutL/HexB family.</text>
</comment>
<dbReference type="InterPro" id="IPR013507">
    <property type="entry name" value="DNA_mismatch_S5_2-like"/>
</dbReference>
<evidence type="ECO:0000256" key="6">
    <source>
        <dbReference type="SAM" id="Coils"/>
    </source>
</evidence>
<dbReference type="GO" id="GO:0140664">
    <property type="term" value="F:ATP-dependent DNA damage sensor activity"/>
    <property type="evidence" value="ECO:0007669"/>
    <property type="project" value="InterPro"/>
</dbReference>
<dbReference type="InterPro" id="IPR042120">
    <property type="entry name" value="MutL_C_dimsub"/>
</dbReference>
<dbReference type="Proteomes" id="UP000240357">
    <property type="component" value="Unassembled WGS sequence"/>
</dbReference>
<dbReference type="GO" id="GO:0006298">
    <property type="term" value="P:mismatch repair"/>
    <property type="evidence" value="ECO:0007669"/>
    <property type="project" value="UniProtKB-UniRule"/>
</dbReference>
<dbReference type="InterPro" id="IPR014721">
    <property type="entry name" value="Ribsml_uS5_D2-typ_fold_subgr"/>
</dbReference>
<organism evidence="9 10">
    <name type="scientific">Adhaeribacter arboris</name>
    <dbReference type="NCBI Taxonomy" id="2072846"/>
    <lineage>
        <taxon>Bacteria</taxon>
        <taxon>Pseudomonadati</taxon>
        <taxon>Bacteroidota</taxon>
        <taxon>Cytophagia</taxon>
        <taxon>Cytophagales</taxon>
        <taxon>Hymenobacteraceae</taxon>
        <taxon>Adhaeribacter</taxon>
    </lineage>
</organism>
<dbReference type="EMBL" id="PYFT01000001">
    <property type="protein sequence ID" value="PSR52086.1"/>
    <property type="molecule type" value="Genomic_DNA"/>
</dbReference>
<evidence type="ECO:0000259" key="8">
    <source>
        <dbReference type="SMART" id="SM01340"/>
    </source>
</evidence>
<feature type="coiled-coil region" evidence="6">
    <location>
        <begin position="533"/>
        <end position="560"/>
    </location>
</feature>
<comment type="caution">
    <text evidence="9">The sequence shown here is derived from an EMBL/GenBank/DDBJ whole genome shotgun (WGS) entry which is preliminary data.</text>
</comment>
<evidence type="ECO:0000256" key="2">
    <source>
        <dbReference type="ARBA" id="ARBA00021975"/>
    </source>
</evidence>
<dbReference type="GO" id="GO:0005524">
    <property type="term" value="F:ATP binding"/>
    <property type="evidence" value="ECO:0007669"/>
    <property type="project" value="InterPro"/>
</dbReference>
<sequence>MPDIIRLLPEYLANQIAAGEVVQRPASVVKELLENAVDAQSASIQLIVKEAGKQLIQVVDNGLGMSETDARMCFERHATSKIKSTEDLFRIRTMGFRGEALASIAAVAQVELKTKTRTSDIGTKIVIEGSELISQEPVAVPDGTSVCVKNLFYNVPARRNFLKSNPVEMRHILDEFMHLALAHPEIAFSLYQNEIEIFQLPAGKLSQRIVNLFGNNYREQLATCEEVTSFIKVKGYIGKPEFAKKSRGEQFFFVNERYIRSSYLNHAVLTAYEGLLPKDSHPFYVLFIEIAPESIDINVHPTKTEIKFEDEKTVYAIVRAAVKQSLGVHNIAPSLDFEGDVNFSAIRPVAAPANDSSFAKAANFESFIQKNTSPGASVTPAPTPKNGGHPDWQKVFEPLQQVSQDFPREINESKLTEFDFLSGLGKTSASDQSGKKALQVHQKYIMVQVKSGIMLVDQQAAQERILYEQFSASLQKNTGSSQALLFPQVVQLSPSDYDLLQQLTKEFNALGFVFNEFGKHTIVLNGIPADVPARDEKALLEELLEQYKNNQQEITLSNKENLARAMAKRVASRYTSRLTDWEMNALVDKLFACQTPSYTPAGQKTLVMMELGQLQNFFLKN</sequence>
<feature type="domain" description="MutL C-terminal dimerisation" evidence="7">
    <location>
        <begin position="437"/>
        <end position="578"/>
    </location>
</feature>
<dbReference type="InterPro" id="IPR038973">
    <property type="entry name" value="MutL/Mlh/Pms-like"/>
</dbReference>
<keyword evidence="3 5" id="KW-0227">DNA damage</keyword>
<protein>
    <recommendedName>
        <fullName evidence="2 5">DNA mismatch repair protein MutL</fullName>
    </recommendedName>
</protein>